<evidence type="ECO:0000313" key="2">
    <source>
        <dbReference type="EMBL" id="CAH0108257.1"/>
    </source>
</evidence>
<feature type="compositionally biased region" description="Basic and acidic residues" evidence="1">
    <location>
        <begin position="1"/>
        <end position="34"/>
    </location>
</feature>
<gene>
    <name evidence="2" type="ORF">DGAL_LOCUS11628</name>
</gene>
<organism evidence="2 3">
    <name type="scientific">Daphnia galeata</name>
    <dbReference type="NCBI Taxonomy" id="27404"/>
    <lineage>
        <taxon>Eukaryota</taxon>
        <taxon>Metazoa</taxon>
        <taxon>Ecdysozoa</taxon>
        <taxon>Arthropoda</taxon>
        <taxon>Crustacea</taxon>
        <taxon>Branchiopoda</taxon>
        <taxon>Diplostraca</taxon>
        <taxon>Cladocera</taxon>
        <taxon>Anomopoda</taxon>
        <taxon>Daphniidae</taxon>
        <taxon>Daphnia</taxon>
    </lineage>
</organism>
<accession>A0A8J2RTX3</accession>
<dbReference type="EMBL" id="CAKKLH010000282">
    <property type="protein sequence ID" value="CAH0108257.1"/>
    <property type="molecule type" value="Genomic_DNA"/>
</dbReference>
<evidence type="ECO:0000256" key="1">
    <source>
        <dbReference type="SAM" id="MobiDB-lite"/>
    </source>
</evidence>
<evidence type="ECO:0000313" key="3">
    <source>
        <dbReference type="Proteomes" id="UP000789390"/>
    </source>
</evidence>
<sequence length="259" mass="28873">MDKQLVLDEGIRENHDGGSDEDKKGSEKWIKEKNGTQNDEENENTNKIRNKIIIDIKINLQINFKENDGFQDRKPRQNFSQNSMTGLPMPSQNSVPGLPMPCISSVAQQGGPSGQSSVPGFPTPDNLSVPRQGGSGFLQSDFSNQSIASFLKKNGGFFSLDHFKDLLNSDHINFAERESVIIAEFQAAGRRPPAIQVPEFGFSLSLKTVEQLNAHMQVDSVTLGNLREKFLVTKEIVNRQYPHISRQVMSCCSLFHLPN</sequence>
<feature type="region of interest" description="Disordered" evidence="1">
    <location>
        <begin position="67"/>
        <end position="94"/>
    </location>
</feature>
<protein>
    <submittedName>
        <fullName evidence="2">Uncharacterized protein</fullName>
    </submittedName>
</protein>
<dbReference type="Proteomes" id="UP000789390">
    <property type="component" value="Unassembled WGS sequence"/>
</dbReference>
<proteinExistence type="predicted"/>
<comment type="caution">
    <text evidence="2">The sequence shown here is derived from an EMBL/GenBank/DDBJ whole genome shotgun (WGS) entry which is preliminary data.</text>
</comment>
<keyword evidence="3" id="KW-1185">Reference proteome</keyword>
<name>A0A8J2RTX3_9CRUS</name>
<reference evidence="2" key="1">
    <citation type="submission" date="2021-11" db="EMBL/GenBank/DDBJ databases">
        <authorList>
            <person name="Schell T."/>
        </authorList>
    </citation>
    <scope>NUCLEOTIDE SEQUENCE</scope>
    <source>
        <strain evidence="2">M5</strain>
    </source>
</reference>
<feature type="compositionally biased region" description="Polar residues" evidence="1">
    <location>
        <begin position="77"/>
        <end position="94"/>
    </location>
</feature>
<feature type="region of interest" description="Disordered" evidence="1">
    <location>
        <begin position="1"/>
        <end position="43"/>
    </location>
</feature>
<dbReference type="AlphaFoldDB" id="A0A8J2RTX3"/>